<dbReference type="InterPro" id="IPR018269">
    <property type="entry name" value="Ribosomal_uS13_CS"/>
</dbReference>
<proteinExistence type="inferred from homology"/>
<dbReference type="Pfam" id="PF00416">
    <property type="entry name" value="Ribosomal_S13"/>
    <property type="match status" value="1"/>
</dbReference>
<evidence type="ECO:0000256" key="4">
    <source>
        <dbReference type="ARBA" id="ARBA00023128"/>
    </source>
</evidence>
<evidence type="ECO:0000256" key="6">
    <source>
        <dbReference type="ARBA" id="ARBA00037226"/>
    </source>
</evidence>
<evidence type="ECO:0000313" key="9">
    <source>
        <dbReference type="EMBL" id="SCU88289.1"/>
    </source>
</evidence>
<dbReference type="EMBL" id="LT598455">
    <property type="protein sequence ID" value="SCU88289.1"/>
    <property type="molecule type" value="Genomic_DNA"/>
</dbReference>
<dbReference type="PIRSF" id="PIRSF002134">
    <property type="entry name" value="Ribosomal_S13"/>
    <property type="match status" value="1"/>
</dbReference>
<dbReference type="SUPFAM" id="SSF46946">
    <property type="entry name" value="S13-like H2TH domain"/>
    <property type="match status" value="1"/>
</dbReference>
<evidence type="ECO:0000256" key="1">
    <source>
        <dbReference type="ARBA" id="ARBA00004173"/>
    </source>
</evidence>
<accession>A0A1G4JDL3</accession>
<keyword evidence="5 8" id="KW-0687">Ribonucleoprotein</keyword>
<keyword evidence="10" id="KW-1185">Reference proteome</keyword>
<dbReference type="Proteomes" id="UP000190274">
    <property type="component" value="Chromosome E"/>
</dbReference>
<dbReference type="GO" id="GO:0005763">
    <property type="term" value="C:mitochondrial small ribosomal subunit"/>
    <property type="evidence" value="ECO:0007669"/>
    <property type="project" value="EnsemblFungi"/>
</dbReference>
<dbReference type="Gene3D" id="4.10.910.10">
    <property type="entry name" value="30s ribosomal protein s13, domain 2"/>
    <property type="match status" value="1"/>
</dbReference>
<dbReference type="InterPro" id="IPR001892">
    <property type="entry name" value="Ribosomal_uS13"/>
</dbReference>
<dbReference type="PANTHER" id="PTHR10871:SF1">
    <property type="entry name" value="SMALL RIBOSOMAL SUBUNIT PROTEIN US13M"/>
    <property type="match status" value="1"/>
</dbReference>
<dbReference type="FunFam" id="1.10.8.50:FF:000001">
    <property type="entry name" value="30S ribosomal protein S13"/>
    <property type="match status" value="1"/>
</dbReference>
<comment type="function">
    <text evidence="6">Component of the mitochondrial ribosome (mitoribosome), a dedicated translation machinery responsible for the synthesis of mitochondrial genome-encoded proteins, including at least some of the essential transmembrane subunits of the mitochondrial respiratory chain. The mitoribosomes are attached to the mitochondrial inner membrane and translation products are cotranslationally integrated into the membrane.</text>
</comment>
<evidence type="ECO:0000256" key="2">
    <source>
        <dbReference type="ARBA" id="ARBA00008080"/>
    </source>
</evidence>
<dbReference type="HAMAP" id="MF_01315">
    <property type="entry name" value="Ribosomal_uS13"/>
    <property type="match status" value="1"/>
</dbReference>
<organism evidence="9 10">
    <name type="scientific">Lachancea dasiensis</name>
    <dbReference type="NCBI Taxonomy" id="1072105"/>
    <lineage>
        <taxon>Eukaryota</taxon>
        <taxon>Fungi</taxon>
        <taxon>Dikarya</taxon>
        <taxon>Ascomycota</taxon>
        <taxon>Saccharomycotina</taxon>
        <taxon>Saccharomycetes</taxon>
        <taxon>Saccharomycetales</taxon>
        <taxon>Saccharomycetaceae</taxon>
        <taxon>Lachancea</taxon>
    </lineage>
</organism>
<evidence type="ECO:0000256" key="5">
    <source>
        <dbReference type="ARBA" id="ARBA00023274"/>
    </source>
</evidence>
<dbReference type="InterPro" id="IPR027437">
    <property type="entry name" value="Rbsml_uS13_C"/>
</dbReference>
<dbReference type="GO" id="GO:0003735">
    <property type="term" value="F:structural constituent of ribosome"/>
    <property type="evidence" value="ECO:0007669"/>
    <property type="project" value="EnsemblFungi"/>
</dbReference>
<dbReference type="InterPro" id="IPR010979">
    <property type="entry name" value="Ribosomal_uS13-like_H2TH"/>
</dbReference>
<dbReference type="FunFam" id="4.10.910.10:FF:000004">
    <property type="entry name" value="Small subunit ribosomal protein S13"/>
    <property type="match status" value="1"/>
</dbReference>
<evidence type="ECO:0000256" key="8">
    <source>
        <dbReference type="RuleBase" id="RU003830"/>
    </source>
</evidence>
<protein>
    <recommendedName>
        <fullName evidence="7">Small ribosomal subunit protein uS13m</fullName>
    </recommendedName>
</protein>
<dbReference type="PANTHER" id="PTHR10871">
    <property type="entry name" value="30S RIBOSOMAL PROTEIN S13/40S RIBOSOMAL PROTEIN S18"/>
    <property type="match status" value="1"/>
</dbReference>
<comment type="subcellular location">
    <subcellularLocation>
        <location evidence="1">Mitochondrion</location>
    </subcellularLocation>
</comment>
<evidence type="ECO:0000256" key="7">
    <source>
        <dbReference type="ARBA" id="ARBA00040757"/>
    </source>
</evidence>
<keyword evidence="4" id="KW-0496">Mitochondrion</keyword>
<evidence type="ECO:0000256" key="3">
    <source>
        <dbReference type="ARBA" id="ARBA00022980"/>
    </source>
</evidence>
<comment type="similarity">
    <text evidence="2 8">Belongs to the universal ribosomal protein uS13 family.</text>
</comment>
<keyword evidence="3 8" id="KW-0689">Ribosomal protein</keyword>
<dbReference type="OrthoDB" id="525520at2759"/>
<sequence length="146" mass="16604">MVVHILGKGFKGKEVIKIALASKFYGIGLKTSETVCSKLGFYPWMRMHQLSEPQIMSITSELSNLTIEGNARAVVKENIALKRRIGSYEGMRHALNLPVRGQRTRNNAKTARRLNRIDRRGFHTESGMGKQNDSRNWFLRLFSPSV</sequence>
<dbReference type="GO" id="GO:0006412">
    <property type="term" value="P:translation"/>
    <property type="evidence" value="ECO:0007669"/>
    <property type="project" value="InterPro"/>
</dbReference>
<gene>
    <name evidence="9" type="ORF">LADA_0E09296G</name>
</gene>
<evidence type="ECO:0000313" key="10">
    <source>
        <dbReference type="Proteomes" id="UP000190274"/>
    </source>
</evidence>
<dbReference type="PROSITE" id="PS00646">
    <property type="entry name" value="RIBOSOMAL_S13_1"/>
    <property type="match status" value="1"/>
</dbReference>
<dbReference type="AlphaFoldDB" id="A0A1G4JDL3"/>
<name>A0A1G4JDL3_9SACH</name>
<dbReference type="STRING" id="1266660.A0A1G4JDL3"/>
<dbReference type="GO" id="GO:0003723">
    <property type="term" value="F:RNA binding"/>
    <property type="evidence" value="ECO:0007669"/>
    <property type="project" value="InterPro"/>
</dbReference>
<dbReference type="Gene3D" id="1.10.8.50">
    <property type="match status" value="1"/>
</dbReference>
<dbReference type="GO" id="GO:0005777">
    <property type="term" value="C:peroxisome"/>
    <property type="evidence" value="ECO:0007669"/>
    <property type="project" value="EnsemblFungi"/>
</dbReference>
<dbReference type="PROSITE" id="PS50159">
    <property type="entry name" value="RIBOSOMAL_S13_2"/>
    <property type="match status" value="1"/>
</dbReference>
<reference evidence="10" key="1">
    <citation type="submission" date="2016-03" db="EMBL/GenBank/DDBJ databases">
        <authorList>
            <person name="Devillers H."/>
        </authorList>
    </citation>
    <scope>NUCLEOTIDE SEQUENCE [LARGE SCALE GENOMIC DNA]</scope>
</reference>